<dbReference type="STRING" id="1280514.AXFE_11130"/>
<dbReference type="Pfam" id="PF00355">
    <property type="entry name" value="Rieske"/>
    <property type="match status" value="1"/>
</dbReference>
<keyword evidence="9" id="KW-0001">2Fe-2S</keyword>
<feature type="domain" description="Rieske" evidence="20">
    <location>
        <begin position="220"/>
        <end position="284"/>
    </location>
</feature>
<evidence type="ECO:0000256" key="3">
    <source>
        <dbReference type="ARBA" id="ARBA00010651"/>
    </source>
</evidence>
<dbReference type="InterPro" id="IPR036922">
    <property type="entry name" value="Rieske_2Fe-2S_sf"/>
</dbReference>
<gene>
    <name evidence="21" type="primary">aioB</name>
    <name evidence="21" type="ORF">AXFE_11130</name>
</gene>
<feature type="transmembrane region" description="Helical" evidence="19">
    <location>
        <begin position="62"/>
        <end position="81"/>
    </location>
</feature>
<evidence type="ECO:0000256" key="12">
    <source>
        <dbReference type="ARBA" id="ARBA00023002"/>
    </source>
</evidence>
<feature type="transmembrane region" description="Helical" evidence="19">
    <location>
        <begin position="29"/>
        <end position="50"/>
    </location>
</feature>
<sequence>MSKVDNESPTPPEVANSQVPERSTRSIEILVAVCFVISVLATVGLAVTYWLGGQPQVEGGLLFATLGGIGVGMVAWGKYLVPQGPYVQERDTIKSEILERQALLESLDRGSKAVGRRPFLGKLMGASIALFGLINLFPFLRSLGPVPKKALTTTPWRKGSAVVGPDGKQVTSSTLEVGGVMTVFPSNDVGGAISQTVLIRVGTANWTTRPGRETWGPLGYLAFSKVCTHAGCPVGLYEELTQQLLCPCHQSLFDVLTGATPVFGPAPRPLPQLPIYFDSNGNMHAQAGYDQPVGPGYWERP</sequence>
<reference evidence="21 22" key="1">
    <citation type="submission" date="2015-01" db="EMBL/GenBank/DDBJ databases">
        <title>Draft genome of the acidophilic iron oxidizer Acidithrix ferrooxidans strain Py-F3.</title>
        <authorList>
            <person name="Poehlein A."/>
            <person name="Eisen S."/>
            <person name="Schloemann M."/>
            <person name="Johnson B.D."/>
            <person name="Daniel R."/>
            <person name="Muehling M."/>
        </authorList>
    </citation>
    <scope>NUCLEOTIDE SEQUENCE [LARGE SCALE GENOMIC DNA]</scope>
    <source>
        <strain evidence="21 22">Py-F3</strain>
    </source>
</reference>
<dbReference type="InterPro" id="IPR014349">
    <property type="entry name" value="Rieske_Fe-S_prot"/>
</dbReference>
<evidence type="ECO:0000256" key="13">
    <source>
        <dbReference type="ARBA" id="ARBA00023004"/>
    </source>
</evidence>
<evidence type="ECO:0000256" key="18">
    <source>
        <dbReference type="ARBA" id="ARBA00032409"/>
    </source>
</evidence>
<dbReference type="SUPFAM" id="SSF50022">
    <property type="entry name" value="ISP domain"/>
    <property type="match status" value="1"/>
</dbReference>
<dbReference type="Pfam" id="PF19297">
    <property type="entry name" value="QcrA_N"/>
    <property type="match status" value="1"/>
</dbReference>
<dbReference type="InterPro" id="IPR017941">
    <property type="entry name" value="Rieske_2Fe-2S"/>
</dbReference>
<dbReference type="GO" id="GO:0016705">
    <property type="term" value="F:oxidoreductase activity, acting on paired donors, with incorporation or reduction of molecular oxygen"/>
    <property type="evidence" value="ECO:0007669"/>
    <property type="project" value="UniProtKB-ARBA"/>
</dbReference>
<dbReference type="GO" id="GO:0004497">
    <property type="term" value="F:monooxygenase activity"/>
    <property type="evidence" value="ECO:0007669"/>
    <property type="project" value="UniProtKB-ARBA"/>
</dbReference>
<evidence type="ECO:0000256" key="15">
    <source>
        <dbReference type="ARBA" id="ARBA00023136"/>
    </source>
</evidence>
<evidence type="ECO:0000256" key="6">
    <source>
        <dbReference type="ARBA" id="ARBA00022475"/>
    </source>
</evidence>
<keyword evidence="12 21" id="KW-0560">Oxidoreductase</keyword>
<comment type="similarity">
    <text evidence="3">Belongs to the Rieske iron-sulfur protein family.</text>
</comment>
<evidence type="ECO:0000256" key="1">
    <source>
        <dbReference type="ARBA" id="ARBA00002494"/>
    </source>
</evidence>
<dbReference type="Proteomes" id="UP000032360">
    <property type="component" value="Unassembled WGS sequence"/>
</dbReference>
<dbReference type="RefSeq" id="WP_052604887.1">
    <property type="nucleotide sequence ID" value="NZ_JXYS01000026.1"/>
</dbReference>
<dbReference type="PATRIC" id="fig|1280514.3.peg.1463"/>
<evidence type="ECO:0000256" key="10">
    <source>
        <dbReference type="ARBA" id="ARBA00022723"/>
    </source>
</evidence>
<evidence type="ECO:0000256" key="17">
    <source>
        <dbReference type="ARBA" id="ARBA00029586"/>
    </source>
</evidence>
<name>A0A0D8HLP3_9ACTN</name>
<evidence type="ECO:0000256" key="8">
    <source>
        <dbReference type="ARBA" id="ARBA00022692"/>
    </source>
</evidence>
<organism evidence="21 22">
    <name type="scientific">Acidithrix ferrooxidans</name>
    <dbReference type="NCBI Taxonomy" id="1280514"/>
    <lineage>
        <taxon>Bacteria</taxon>
        <taxon>Bacillati</taxon>
        <taxon>Actinomycetota</taxon>
        <taxon>Acidimicrobiia</taxon>
        <taxon>Acidimicrobiales</taxon>
        <taxon>Acidimicrobiaceae</taxon>
        <taxon>Acidithrix</taxon>
    </lineage>
</organism>
<dbReference type="AlphaFoldDB" id="A0A0D8HLP3"/>
<keyword evidence="14" id="KW-0411">Iron-sulfur</keyword>
<keyword evidence="7" id="KW-0679">Respiratory chain</keyword>
<evidence type="ECO:0000256" key="11">
    <source>
        <dbReference type="ARBA" id="ARBA00022989"/>
    </source>
</evidence>
<keyword evidence="10" id="KW-0479">Metal-binding</keyword>
<evidence type="ECO:0000256" key="16">
    <source>
        <dbReference type="ARBA" id="ARBA00023157"/>
    </source>
</evidence>
<protein>
    <recommendedName>
        <fullName evidence="4">Cytochrome bc1 complex Rieske iron-sulfur subunit</fullName>
    </recommendedName>
    <alternativeName>
        <fullName evidence="17">Cytochrome bc1 reductase complex subunit QcrA</fullName>
    </alternativeName>
    <alternativeName>
        <fullName evidence="18">Rieske iron-sulfur protein</fullName>
    </alternativeName>
</protein>
<keyword evidence="16" id="KW-1015">Disulfide bond</keyword>
<dbReference type="PANTHER" id="PTHR10134">
    <property type="entry name" value="CYTOCHROME B-C1 COMPLEX SUBUNIT RIESKE, MITOCHONDRIAL"/>
    <property type="match status" value="1"/>
</dbReference>
<evidence type="ECO:0000256" key="9">
    <source>
        <dbReference type="ARBA" id="ARBA00022714"/>
    </source>
</evidence>
<dbReference type="Gene3D" id="2.102.10.10">
    <property type="entry name" value="Rieske [2Fe-2S] iron-sulphur domain"/>
    <property type="match status" value="1"/>
</dbReference>
<keyword evidence="6" id="KW-1003">Cell membrane</keyword>
<dbReference type="GO" id="GO:0005886">
    <property type="term" value="C:plasma membrane"/>
    <property type="evidence" value="ECO:0007669"/>
    <property type="project" value="UniProtKB-SubCell"/>
</dbReference>
<comment type="caution">
    <text evidence="21">The sequence shown here is derived from an EMBL/GenBank/DDBJ whole genome shotgun (WGS) entry which is preliminary data.</text>
</comment>
<comment type="function">
    <text evidence="1">Iron-sulfur subunit of the cytochrome bc1 complex, an essential component of the respiratory electron transport chain required for ATP synthesis. The bc1 complex catalyzes the oxidation of menaquinol and the reduction of cytochrome c in the respiratory chain. The bc1 complex operates through a Q-cycle mechanism that couples electron transfer to generation of the proton gradient that drives ATP synthesis.</text>
</comment>
<dbReference type="EMBL" id="JXYS01000026">
    <property type="protein sequence ID" value="KJF18016.1"/>
    <property type="molecule type" value="Genomic_DNA"/>
</dbReference>
<keyword evidence="5" id="KW-0813">Transport</keyword>
<keyword evidence="22" id="KW-1185">Reference proteome</keyword>
<dbReference type="OrthoDB" id="9802613at2"/>
<dbReference type="CDD" id="cd03467">
    <property type="entry name" value="Rieske"/>
    <property type="match status" value="1"/>
</dbReference>
<evidence type="ECO:0000256" key="2">
    <source>
        <dbReference type="ARBA" id="ARBA00004651"/>
    </source>
</evidence>
<evidence type="ECO:0000313" key="21">
    <source>
        <dbReference type="EMBL" id="KJF18016.1"/>
    </source>
</evidence>
<dbReference type="GO" id="GO:0051537">
    <property type="term" value="F:2 iron, 2 sulfur cluster binding"/>
    <property type="evidence" value="ECO:0007669"/>
    <property type="project" value="UniProtKB-KW"/>
</dbReference>
<dbReference type="PROSITE" id="PS51296">
    <property type="entry name" value="RIESKE"/>
    <property type="match status" value="1"/>
</dbReference>
<dbReference type="GO" id="GO:0046872">
    <property type="term" value="F:metal ion binding"/>
    <property type="evidence" value="ECO:0007669"/>
    <property type="project" value="UniProtKB-KW"/>
</dbReference>
<keyword evidence="13" id="KW-0408">Iron</keyword>
<keyword evidence="15 19" id="KW-0472">Membrane</keyword>
<proteinExistence type="inferred from homology"/>
<comment type="subcellular location">
    <subcellularLocation>
        <location evidence="2">Cell membrane</location>
        <topology evidence="2">Multi-pass membrane protein</topology>
    </subcellularLocation>
</comment>
<dbReference type="InterPro" id="IPR045603">
    <property type="entry name" value="QcrA_N"/>
</dbReference>
<evidence type="ECO:0000256" key="14">
    <source>
        <dbReference type="ARBA" id="ARBA00023014"/>
    </source>
</evidence>
<accession>A0A0D8HLP3</accession>
<feature type="transmembrane region" description="Helical" evidence="19">
    <location>
        <begin position="119"/>
        <end position="140"/>
    </location>
</feature>
<evidence type="ECO:0000256" key="19">
    <source>
        <dbReference type="SAM" id="Phobius"/>
    </source>
</evidence>
<evidence type="ECO:0000259" key="20">
    <source>
        <dbReference type="PROSITE" id="PS51296"/>
    </source>
</evidence>
<evidence type="ECO:0000256" key="5">
    <source>
        <dbReference type="ARBA" id="ARBA00022448"/>
    </source>
</evidence>
<keyword evidence="7" id="KW-0249">Electron transport</keyword>
<keyword evidence="8 19" id="KW-0812">Transmembrane</keyword>
<keyword evidence="11 19" id="KW-1133">Transmembrane helix</keyword>
<evidence type="ECO:0000256" key="7">
    <source>
        <dbReference type="ARBA" id="ARBA00022660"/>
    </source>
</evidence>
<evidence type="ECO:0000313" key="22">
    <source>
        <dbReference type="Proteomes" id="UP000032360"/>
    </source>
</evidence>
<evidence type="ECO:0000256" key="4">
    <source>
        <dbReference type="ARBA" id="ARBA00015816"/>
    </source>
</evidence>